<feature type="region of interest" description="Disordered" evidence="1">
    <location>
        <begin position="80"/>
        <end position="128"/>
    </location>
</feature>
<proteinExistence type="predicted"/>
<feature type="compositionally biased region" description="Basic and acidic residues" evidence="1">
    <location>
        <begin position="80"/>
        <end position="105"/>
    </location>
</feature>
<sequence>MGISVSSFSAPFAKQRVMRLLRFLDATDKKDKNSSNLVELAGEYQHIHLLWLMFVWPRLDFESGLKKTSSKIAEKLDKESLRDVEPYNEKNEGHDKRGRGRDQRTGRKLSSFSRNSDGHTVDSSMSQFDGGVADANDLKYGFQWPSLTWTMERSPAHLKLCSISSE</sequence>
<reference evidence="2" key="1">
    <citation type="journal article" date="2023" name="Plant J.">
        <title>The genome of the king protea, Protea cynaroides.</title>
        <authorList>
            <person name="Chang J."/>
            <person name="Duong T.A."/>
            <person name="Schoeman C."/>
            <person name="Ma X."/>
            <person name="Roodt D."/>
            <person name="Barker N."/>
            <person name="Li Z."/>
            <person name="Van de Peer Y."/>
            <person name="Mizrachi E."/>
        </authorList>
    </citation>
    <scope>NUCLEOTIDE SEQUENCE</scope>
    <source>
        <tissue evidence="2">Young leaves</tissue>
    </source>
</reference>
<evidence type="ECO:0000313" key="3">
    <source>
        <dbReference type="Proteomes" id="UP001141806"/>
    </source>
</evidence>
<name>A0A9Q0GPR2_9MAGN</name>
<organism evidence="2 3">
    <name type="scientific">Protea cynaroides</name>
    <dbReference type="NCBI Taxonomy" id="273540"/>
    <lineage>
        <taxon>Eukaryota</taxon>
        <taxon>Viridiplantae</taxon>
        <taxon>Streptophyta</taxon>
        <taxon>Embryophyta</taxon>
        <taxon>Tracheophyta</taxon>
        <taxon>Spermatophyta</taxon>
        <taxon>Magnoliopsida</taxon>
        <taxon>Proteales</taxon>
        <taxon>Proteaceae</taxon>
        <taxon>Protea</taxon>
    </lineage>
</organism>
<evidence type="ECO:0000256" key="1">
    <source>
        <dbReference type="SAM" id="MobiDB-lite"/>
    </source>
</evidence>
<dbReference type="Proteomes" id="UP001141806">
    <property type="component" value="Unassembled WGS sequence"/>
</dbReference>
<evidence type="ECO:0000313" key="2">
    <source>
        <dbReference type="EMBL" id="KAJ4951817.1"/>
    </source>
</evidence>
<keyword evidence="3" id="KW-1185">Reference proteome</keyword>
<dbReference type="AlphaFoldDB" id="A0A9Q0GPR2"/>
<gene>
    <name evidence="2" type="ORF">NE237_028649</name>
</gene>
<dbReference type="EMBL" id="JAMYWD010000012">
    <property type="protein sequence ID" value="KAJ4951817.1"/>
    <property type="molecule type" value="Genomic_DNA"/>
</dbReference>
<comment type="caution">
    <text evidence="2">The sequence shown here is derived from an EMBL/GenBank/DDBJ whole genome shotgun (WGS) entry which is preliminary data.</text>
</comment>
<protein>
    <submittedName>
        <fullName evidence="2">Uncharacterized protein</fullName>
    </submittedName>
</protein>
<accession>A0A9Q0GPR2</accession>